<dbReference type="InterPro" id="IPR043472">
    <property type="entry name" value="Macro_dom-like"/>
</dbReference>
<dbReference type="PANTHER" id="PTHR35596">
    <property type="entry name" value="DUF2263 DOMAIN-CONTAINING PROTEIN"/>
    <property type="match status" value="1"/>
</dbReference>
<evidence type="ECO:0000313" key="5">
    <source>
        <dbReference type="Proteomes" id="UP000051634"/>
    </source>
</evidence>
<dbReference type="STRING" id="54398.Ga0074115_1232"/>
<dbReference type="AlphaFoldDB" id="A0A0T5YYK0"/>
<evidence type="ECO:0000313" key="3">
    <source>
        <dbReference type="EMBL" id="KRT58769.1"/>
    </source>
</evidence>
<dbReference type="RefSeq" id="WP_082626946.1">
    <property type="nucleotide sequence ID" value="NZ_KQ557020.1"/>
</dbReference>
<dbReference type="PATRIC" id="fig|54398.3.peg.2391"/>
<gene>
    <name evidence="2" type="ORF">Ga0074115_1232</name>
    <name evidence="3" type="ORF">Ga0076813_14196</name>
</gene>
<reference evidence="4 5" key="1">
    <citation type="submission" date="2015-11" db="EMBL/GenBank/DDBJ databases">
        <title>The genome of Candidatus Endoriftia persephone in Ridgeia piscesae and population structure of the North Eastern Pacific vestimentiferan symbionts.</title>
        <authorList>
            <person name="Perez M."/>
            <person name="Juniper K.S."/>
        </authorList>
    </citation>
    <scope>NUCLEOTIDE SEQUENCE [LARGE SCALE GENOMIC DNA]</scope>
    <source>
        <strain evidence="3">Ind10</strain>
        <strain evidence="2">Ind11</strain>
    </source>
</reference>
<accession>A0A0T5YYK0</accession>
<proteinExistence type="predicted"/>
<dbReference type="SUPFAM" id="SSF52949">
    <property type="entry name" value="Macro domain-like"/>
    <property type="match status" value="1"/>
</dbReference>
<dbReference type="Gene3D" id="3.40.220.10">
    <property type="entry name" value="Leucine Aminopeptidase, subunit E, domain 1"/>
    <property type="match status" value="1"/>
</dbReference>
<comment type="caution">
    <text evidence="2">The sequence shown here is derived from an EMBL/GenBank/DDBJ whole genome shotgun (WGS) entry which is preliminary data.</text>
</comment>
<dbReference type="EMBL" id="LMXI01000275">
    <property type="protein sequence ID" value="KRT58769.1"/>
    <property type="molecule type" value="Genomic_DNA"/>
</dbReference>
<protein>
    <submittedName>
        <fullName evidence="2">TIGR02452 family protein</fullName>
    </submittedName>
</protein>
<dbReference type="InterPro" id="IPR019261">
    <property type="entry name" value="PARG_cat_microbial"/>
</dbReference>
<feature type="domain" description="Microbial-type PARG catalytic" evidence="1">
    <location>
        <begin position="37"/>
        <end position="177"/>
    </location>
</feature>
<dbReference type="OrthoDB" id="9806181at2"/>
<evidence type="ECO:0000313" key="2">
    <source>
        <dbReference type="EMBL" id="KRT55696.1"/>
    </source>
</evidence>
<evidence type="ECO:0000259" key="1">
    <source>
        <dbReference type="Pfam" id="PF10021"/>
    </source>
</evidence>
<evidence type="ECO:0000313" key="4">
    <source>
        <dbReference type="Proteomes" id="UP000051276"/>
    </source>
</evidence>
<dbReference type="Proteomes" id="UP000051276">
    <property type="component" value="Unassembled WGS sequence"/>
</dbReference>
<name>A0A0T5YYK0_9GAMM</name>
<dbReference type="Proteomes" id="UP000051634">
    <property type="component" value="Unassembled WGS sequence"/>
</dbReference>
<keyword evidence="5" id="KW-1185">Reference proteome</keyword>
<dbReference type="InterPro" id="IPR012664">
    <property type="entry name" value="CHP02452"/>
</dbReference>
<dbReference type="PIRSF" id="PIRSF014899">
    <property type="entry name" value="UCP014899"/>
    <property type="match status" value="1"/>
</dbReference>
<sequence>MGKLHILPCLDSYQMAASRRQELNISRDVAAAFGRSAVEAAHKGIYVDERGQRVGWRNAVQVACAAKMSIAPNHVLPSSECSTCYETRVQVTNETTLGAARRFVERGLRPLALNFANGIYPGGGFRSGARAQEEVLCRSSALYRTIVGDRMYTEHRKRRLPDSTDWVIYSPDVPVFRMDNGKALKQPWLLSFITCAAPMARHIGQPKAGDLLQKRIHRILSVARAYGYSALVLGAWGCGAFGNDPHRTARDFRQALENDFNGAFSDIVFAITDWSLKREFLGPFRDVFAASGNDHVPVP</sequence>
<dbReference type="EMBL" id="LDXT01000074">
    <property type="protein sequence ID" value="KRT55696.1"/>
    <property type="molecule type" value="Genomic_DNA"/>
</dbReference>
<dbReference type="Pfam" id="PF10021">
    <property type="entry name" value="PARG_cat_microb"/>
    <property type="match status" value="1"/>
</dbReference>
<organism evidence="2 5">
    <name type="scientific">endosymbiont of Ridgeia piscesae</name>
    <dbReference type="NCBI Taxonomy" id="54398"/>
    <lineage>
        <taxon>Bacteria</taxon>
        <taxon>Pseudomonadati</taxon>
        <taxon>Pseudomonadota</taxon>
        <taxon>Gammaproteobacteria</taxon>
        <taxon>sulfur-oxidizing symbionts</taxon>
    </lineage>
</organism>
<dbReference type="NCBIfam" id="TIGR02452">
    <property type="entry name" value="TIGR02452 family protein"/>
    <property type="match status" value="1"/>
</dbReference>
<dbReference type="PANTHER" id="PTHR35596:SF1">
    <property type="entry name" value="MICROBIAL-TYPE PARG CATALYTIC DOMAIN-CONTAINING PROTEIN"/>
    <property type="match status" value="1"/>
</dbReference>